<dbReference type="FunFam" id="1.25.10.10:FF:000287">
    <property type="entry name" value="Exportin-4 protein"/>
    <property type="match status" value="1"/>
</dbReference>
<keyword evidence="5" id="KW-0963">Cytoplasm</keyword>
<evidence type="ECO:0000256" key="10">
    <source>
        <dbReference type="SAM" id="Phobius"/>
    </source>
</evidence>
<dbReference type="Proteomes" id="UP000243459">
    <property type="component" value="Chromosome 4"/>
</dbReference>
<dbReference type="InterPro" id="IPR016024">
    <property type="entry name" value="ARM-type_fold"/>
</dbReference>
<dbReference type="InterPro" id="IPR044189">
    <property type="entry name" value="XPO4/7-like"/>
</dbReference>
<organism evidence="11 12">
    <name type="scientific">Asparagus officinalis</name>
    <name type="common">Garden asparagus</name>
    <dbReference type="NCBI Taxonomy" id="4686"/>
    <lineage>
        <taxon>Eukaryota</taxon>
        <taxon>Viridiplantae</taxon>
        <taxon>Streptophyta</taxon>
        <taxon>Embryophyta</taxon>
        <taxon>Tracheophyta</taxon>
        <taxon>Spermatophyta</taxon>
        <taxon>Magnoliopsida</taxon>
        <taxon>Liliopsida</taxon>
        <taxon>Asparagales</taxon>
        <taxon>Asparagaceae</taxon>
        <taxon>Asparagoideae</taxon>
        <taxon>Asparagus</taxon>
    </lineage>
</organism>
<dbReference type="GO" id="GO:0032259">
    <property type="term" value="P:methylation"/>
    <property type="evidence" value="ECO:0007669"/>
    <property type="project" value="UniProtKB-KW"/>
</dbReference>
<dbReference type="SUPFAM" id="SSF48371">
    <property type="entry name" value="ARM repeat"/>
    <property type="match status" value="1"/>
</dbReference>
<dbReference type="OMA" id="SCKSIFH"/>
<dbReference type="Gene3D" id="1.25.10.10">
    <property type="entry name" value="Leucine-rich Repeat Variant"/>
    <property type="match status" value="2"/>
</dbReference>
<evidence type="ECO:0000256" key="4">
    <source>
        <dbReference type="ARBA" id="ARBA00022448"/>
    </source>
</evidence>
<dbReference type="InterPro" id="IPR011989">
    <property type="entry name" value="ARM-like"/>
</dbReference>
<accession>A0A5P1EZ41</accession>
<comment type="subcellular location">
    <subcellularLocation>
        <location evidence="2">Cytoplasm</location>
    </subcellularLocation>
    <subcellularLocation>
        <location evidence="1">Nucleus</location>
    </subcellularLocation>
</comment>
<sequence>MDAFPGGPVDSAQLQSTMITIEHACSSIQMHMNPAESEKLLILLRQSPMPYKSCRFILENSQVPTARFQAASAIRDAAIREWGVLTEENRRSLILFCLCYVMERANTTDAYVQSKVSAVAAQLLKRGWLDFDDAKKAAIFSEVKQAVLGIHGTGPQFAGISFLESLVSEFSPTTSTAMGLPKEFHGQCQSLLESNYLKEFYCWAQNAALSVTDKILRDSPTVSEDKVCSAALRLMFQILNWNFKQTSYDPSGGKIYSCSSGISYEASLLKKFERCLVQPGPTWRDALLSSGHIVWLLNLYAALRQKYSSDVIWVDSPLAVSARQLIVQFCSLSGAIFPSDNGEMQIKHLLQILSSVIHWIEPVDAVIEAIISGRSESELVDGCHVLLSIATLTRAFLFDNLLRSLRSYGTLHLLSIMTCEVVKADVARSSEEETWTAEALDILLETWSVILGRPDTDKNSISAEGVTSAATLFNSTVESLLHAAAESAFDDENESEHFVASISKRDERLGSYALIARAASEITIPFLTRLFADRFSLLNQNNGRSDPTHTLEELYWLLLITAHVLSDSSEGETVLIPQALEDAFPNVLEENQHPVVIISWSIIDFSRWCLDQNMRTTYFSPRLMEAVIWFFARWVDTYVMPLGAKGHSNTAFAENGQDGSQISKKILHSFAGEHNQGGVVLDVIVRICMVSLTSYPGENDLQALTCQKLLKALVRRKHVCSHLVSLDAWHDLAKVFSTERILLPVNACLQRSLAEALVCAAIGLKDPEASNQYVRDLMGPTTAYLVEVASRNDLVGVAQQADAIHMISCMLERLRGAARATQPRYQKGIFEMGHAVMNPLLTLLEAYKNQPAVVYLILKFVADLVYAQVTFLNAQETSILVTFCLQLLQIYSKHNIGKISLSLSISLQSEAQAEKYRDLRALLQLLTNIASKDLVDFSLGPEEVDIAQVIYIGLHTVSPLISLELLRYPKLSRDYFTLVSHMLEVYPEKVAQLSKEAFLQIIATLDFGIQHQDIDVVDMCLRAVNALASYHYKERVAGKGGLGAHAIVSQGSNGKLQESIVSHFLRLLLQLLLFEDFRMELAGSAADTLLALVLCEQELYQRLVQEFLERQPNPTLQTRLTRALHSLTSSNQLSSSLDRPNRNRFRKNFHVFLTDISGLRLNPWIIRDWDTSDMVAVASSWTEDEFIMMRGRADGVQKKYLGTTLCIMIACLFLIFLCFGSFFGSKGEHNNAALDYGSKFSRSLGLSNDDNGEIGKSEESIFVLDGGDDSIIPKSFPVCDDRHSELIPCLDRHLIYQRRLKLDLNLMEHYERHCPQSERRYNCLIPPPSGYKVPIKWPTSRDEVWKANIPHTHLAHEKSDQNWMVDAGEKIKFPGGGTHFHYGADKYIALLASVSLGLS</sequence>
<evidence type="ECO:0000256" key="5">
    <source>
        <dbReference type="ARBA" id="ARBA00022490"/>
    </source>
</evidence>
<comment type="similarity">
    <text evidence="3">Belongs to the exportin family.</text>
</comment>
<dbReference type="GO" id="GO:0006611">
    <property type="term" value="P:protein export from nucleus"/>
    <property type="evidence" value="ECO:0007669"/>
    <property type="project" value="TreeGrafter"/>
</dbReference>
<keyword evidence="8" id="KW-0539">Nucleus</keyword>
<keyword evidence="10" id="KW-1133">Transmembrane helix</keyword>
<evidence type="ECO:0000256" key="3">
    <source>
        <dbReference type="ARBA" id="ARBA00009466"/>
    </source>
</evidence>
<keyword evidence="7" id="KW-0653">Protein transport</keyword>
<dbReference type="PANTHER" id="PTHR12596:SF1">
    <property type="entry name" value="EXPORTIN-4"/>
    <property type="match status" value="1"/>
</dbReference>
<evidence type="ECO:0000256" key="7">
    <source>
        <dbReference type="ARBA" id="ARBA00022927"/>
    </source>
</evidence>
<proteinExistence type="inferred from homology"/>
<dbReference type="PANTHER" id="PTHR12596">
    <property type="entry name" value="EXPORTIN 4,7-RELATED"/>
    <property type="match status" value="1"/>
</dbReference>
<feature type="transmembrane region" description="Helical" evidence="10">
    <location>
        <begin position="1200"/>
        <end position="1223"/>
    </location>
</feature>
<evidence type="ECO:0000256" key="9">
    <source>
        <dbReference type="ARBA" id="ARBA00040444"/>
    </source>
</evidence>
<evidence type="ECO:0000256" key="2">
    <source>
        <dbReference type="ARBA" id="ARBA00004496"/>
    </source>
</evidence>
<dbReference type="InterPro" id="IPR004159">
    <property type="entry name" value="Put_SAM_MeTrfase"/>
</dbReference>
<keyword evidence="6" id="KW-0489">Methyltransferase</keyword>
<dbReference type="GO" id="GO:0005643">
    <property type="term" value="C:nuclear pore"/>
    <property type="evidence" value="ECO:0007669"/>
    <property type="project" value="TreeGrafter"/>
</dbReference>
<keyword evidence="10" id="KW-0472">Membrane</keyword>
<keyword evidence="12" id="KW-1185">Reference proteome</keyword>
<dbReference type="GO" id="GO:0008168">
    <property type="term" value="F:methyltransferase activity"/>
    <property type="evidence" value="ECO:0007669"/>
    <property type="project" value="UniProtKB-KW"/>
</dbReference>
<protein>
    <recommendedName>
        <fullName evidence="9">Exportin-4</fullName>
    </recommendedName>
</protein>
<dbReference type="Gramene" id="ONK70733">
    <property type="protein sequence ID" value="ONK70733"/>
    <property type="gene ID" value="A4U43_C04F970"/>
</dbReference>
<gene>
    <name evidence="11" type="ORF">A4U43_C04F970</name>
</gene>
<keyword evidence="6" id="KW-0808">Transferase</keyword>
<dbReference type="GO" id="GO:0005737">
    <property type="term" value="C:cytoplasm"/>
    <property type="evidence" value="ECO:0007669"/>
    <property type="project" value="UniProtKB-SubCell"/>
</dbReference>
<evidence type="ECO:0000256" key="1">
    <source>
        <dbReference type="ARBA" id="ARBA00004123"/>
    </source>
</evidence>
<reference evidence="12" key="1">
    <citation type="journal article" date="2017" name="Nat. Commun.">
        <title>The asparagus genome sheds light on the origin and evolution of a young Y chromosome.</title>
        <authorList>
            <person name="Harkess A."/>
            <person name="Zhou J."/>
            <person name="Xu C."/>
            <person name="Bowers J.E."/>
            <person name="Van der Hulst R."/>
            <person name="Ayyampalayam S."/>
            <person name="Mercati F."/>
            <person name="Riccardi P."/>
            <person name="McKain M.R."/>
            <person name="Kakrana A."/>
            <person name="Tang H."/>
            <person name="Ray J."/>
            <person name="Groenendijk J."/>
            <person name="Arikit S."/>
            <person name="Mathioni S.M."/>
            <person name="Nakano M."/>
            <person name="Shan H."/>
            <person name="Telgmann-Rauber A."/>
            <person name="Kanno A."/>
            <person name="Yue Z."/>
            <person name="Chen H."/>
            <person name="Li W."/>
            <person name="Chen Y."/>
            <person name="Xu X."/>
            <person name="Zhang Y."/>
            <person name="Luo S."/>
            <person name="Chen H."/>
            <person name="Gao J."/>
            <person name="Mao Z."/>
            <person name="Pires J.C."/>
            <person name="Luo M."/>
            <person name="Kudrna D."/>
            <person name="Wing R.A."/>
            <person name="Meyers B.C."/>
            <person name="Yi K."/>
            <person name="Kong H."/>
            <person name="Lavrijsen P."/>
            <person name="Sunseri F."/>
            <person name="Falavigna A."/>
            <person name="Ye Y."/>
            <person name="Leebens-Mack J.H."/>
            <person name="Chen G."/>
        </authorList>
    </citation>
    <scope>NUCLEOTIDE SEQUENCE [LARGE SCALE GENOMIC DNA]</scope>
    <source>
        <strain evidence="12">cv. DH0086</strain>
    </source>
</reference>
<evidence type="ECO:0000256" key="8">
    <source>
        <dbReference type="ARBA" id="ARBA00023242"/>
    </source>
</evidence>
<name>A0A5P1EZ41_ASPOF</name>
<dbReference type="EMBL" id="CM007384">
    <property type="protein sequence ID" value="ONK70733.1"/>
    <property type="molecule type" value="Genomic_DNA"/>
</dbReference>
<keyword evidence="4" id="KW-0813">Transport</keyword>
<keyword evidence="10" id="KW-0812">Transmembrane</keyword>
<evidence type="ECO:0000256" key="6">
    <source>
        <dbReference type="ARBA" id="ARBA00022603"/>
    </source>
</evidence>
<dbReference type="Pfam" id="PF03141">
    <property type="entry name" value="Methyltransf_29"/>
    <property type="match status" value="1"/>
</dbReference>
<evidence type="ECO:0000313" key="12">
    <source>
        <dbReference type="Proteomes" id="UP000243459"/>
    </source>
</evidence>
<dbReference type="GO" id="GO:0005049">
    <property type="term" value="F:nuclear export signal receptor activity"/>
    <property type="evidence" value="ECO:0007669"/>
    <property type="project" value="InterPro"/>
</dbReference>
<evidence type="ECO:0000313" key="11">
    <source>
        <dbReference type="EMBL" id="ONK70733.1"/>
    </source>
</evidence>